<keyword evidence="2" id="KW-1133">Transmembrane helix</keyword>
<feature type="domain" description="J" evidence="3">
    <location>
        <begin position="17"/>
        <end position="68"/>
    </location>
</feature>
<organism evidence="4 5">
    <name type="scientific">Posidoniimonas corsicana</name>
    <dbReference type="NCBI Taxonomy" id="1938618"/>
    <lineage>
        <taxon>Bacteria</taxon>
        <taxon>Pseudomonadati</taxon>
        <taxon>Planctomycetota</taxon>
        <taxon>Planctomycetia</taxon>
        <taxon>Pirellulales</taxon>
        <taxon>Lacipirellulaceae</taxon>
        <taxon>Posidoniimonas</taxon>
    </lineage>
</organism>
<comment type="caution">
    <text evidence="4">The sequence shown here is derived from an EMBL/GenBank/DDBJ whole genome shotgun (WGS) entry which is preliminary data.</text>
</comment>
<gene>
    <name evidence="4" type="ORF">KOR34_47350</name>
</gene>
<dbReference type="RefSeq" id="WP_146568549.1">
    <property type="nucleotide sequence ID" value="NZ_SIHJ01000005.1"/>
</dbReference>
<evidence type="ECO:0000256" key="2">
    <source>
        <dbReference type="SAM" id="Phobius"/>
    </source>
</evidence>
<sequence>MSPSDEPPPDWSLLPHDAAGFFGLSNPIDRKDLKRAYNKLLRRFKPEKAPEEFQRIRAAYESLDERLRYGDASAAAPQAPINWNAAANNSQPPATAAPEGSSPSGDAPQYEIIHQPPDTPAEKTPSEVLDERLDRDSPQELYAELAAAPEKSPYEYYALAVMSDVVDRGKPLRFAEWLLSGLTKHPDSGPLWRLLHDYLRGPLPDGAEETLLPALARVAEDDSFYPLTEPLWLALLRAPTDGDPVERVARLLQQCERELRDERIAGRMAFYIQLAKASLLASDHPWPGEALDFLESNFEHAPPWLEADLDMLGVMRDYRAVRQRFAAKHPLCRRLDAALRDYFLQDQQEGDRAVVAAQVAITEDLDALMAAFPLSDNDLHEHFFPLWRWVSWDVGERNAPPPKEESGPRPNWQNRVYTLMAHLDRDTNGGWEGWKWTLLTIVYRAAQGACYLGAAMLVVSLLVGFEQAVFPRNAPEWFVALLILAPIAAAVPSGIKLSRMITDRVWHPYCLRNSQRLYHQLWRMPVLQLQERSHLDDREFRECFAASVSGEAQMSAYINMYVQQDYAPAVLSTAQRFLA</sequence>
<keyword evidence="2" id="KW-0812">Transmembrane</keyword>
<dbReference type="Proteomes" id="UP000316714">
    <property type="component" value="Unassembled WGS sequence"/>
</dbReference>
<evidence type="ECO:0000259" key="3">
    <source>
        <dbReference type="PROSITE" id="PS50076"/>
    </source>
</evidence>
<keyword evidence="5" id="KW-1185">Reference proteome</keyword>
<dbReference type="OrthoDB" id="231919at2"/>
<evidence type="ECO:0000313" key="4">
    <source>
        <dbReference type="EMBL" id="TWT30177.1"/>
    </source>
</evidence>
<reference evidence="4 5" key="1">
    <citation type="submission" date="2019-02" db="EMBL/GenBank/DDBJ databases">
        <title>Deep-cultivation of Planctomycetes and their phenomic and genomic characterization uncovers novel biology.</title>
        <authorList>
            <person name="Wiegand S."/>
            <person name="Jogler M."/>
            <person name="Boedeker C."/>
            <person name="Pinto D."/>
            <person name="Vollmers J."/>
            <person name="Rivas-Marin E."/>
            <person name="Kohn T."/>
            <person name="Peeters S.H."/>
            <person name="Heuer A."/>
            <person name="Rast P."/>
            <person name="Oberbeckmann S."/>
            <person name="Bunk B."/>
            <person name="Jeske O."/>
            <person name="Meyerdierks A."/>
            <person name="Storesund J.E."/>
            <person name="Kallscheuer N."/>
            <person name="Luecker S."/>
            <person name="Lage O.M."/>
            <person name="Pohl T."/>
            <person name="Merkel B.J."/>
            <person name="Hornburger P."/>
            <person name="Mueller R.-W."/>
            <person name="Bruemmer F."/>
            <person name="Labrenz M."/>
            <person name="Spormann A.M."/>
            <person name="Op Den Camp H."/>
            <person name="Overmann J."/>
            <person name="Amann R."/>
            <person name="Jetten M.S.M."/>
            <person name="Mascher T."/>
            <person name="Medema M.H."/>
            <person name="Devos D.P."/>
            <person name="Kaster A.-K."/>
            <person name="Ovreas L."/>
            <person name="Rohde M."/>
            <person name="Galperin M.Y."/>
            <person name="Jogler C."/>
        </authorList>
    </citation>
    <scope>NUCLEOTIDE SEQUENCE [LARGE SCALE GENOMIC DNA]</scope>
    <source>
        <strain evidence="4 5">KOR34</strain>
    </source>
</reference>
<proteinExistence type="predicted"/>
<dbReference type="Gene3D" id="1.10.287.110">
    <property type="entry name" value="DnaJ domain"/>
    <property type="match status" value="1"/>
</dbReference>
<dbReference type="InterPro" id="IPR036869">
    <property type="entry name" value="J_dom_sf"/>
</dbReference>
<evidence type="ECO:0000256" key="1">
    <source>
        <dbReference type="SAM" id="MobiDB-lite"/>
    </source>
</evidence>
<dbReference type="InterPro" id="IPR001623">
    <property type="entry name" value="DnaJ_domain"/>
</dbReference>
<accession>A0A5C5UX93</accession>
<protein>
    <recommendedName>
        <fullName evidence="3">J domain-containing protein</fullName>
    </recommendedName>
</protein>
<dbReference type="EMBL" id="SIHJ01000005">
    <property type="protein sequence ID" value="TWT30177.1"/>
    <property type="molecule type" value="Genomic_DNA"/>
</dbReference>
<dbReference type="AlphaFoldDB" id="A0A5C5UX93"/>
<evidence type="ECO:0000313" key="5">
    <source>
        <dbReference type="Proteomes" id="UP000316714"/>
    </source>
</evidence>
<feature type="region of interest" description="Disordered" evidence="1">
    <location>
        <begin position="84"/>
        <end position="128"/>
    </location>
</feature>
<feature type="transmembrane region" description="Helical" evidence="2">
    <location>
        <begin position="477"/>
        <end position="495"/>
    </location>
</feature>
<dbReference type="SUPFAM" id="SSF46565">
    <property type="entry name" value="Chaperone J-domain"/>
    <property type="match status" value="1"/>
</dbReference>
<name>A0A5C5UX93_9BACT</name>
<feature type="transmembrane region" description="Helical" evidence="2">
    <location>
        <begin position="441"/>
        <end position="465"/>
    </location>
</feature>
<dbReference type="PROSITE" id="PS50076">
    <property type="entry name" value="DNAJ_2"/>
    <property type="match status" value="1"/>
</dbReference>
<keyword evidence="2" id="KW-0472">Membrane</keyword>